<evidence type="ECO:0000313" key="3">
    <source>
        <dbReference type="Proteomes" id="UP001642409"/>
    </source>
</evidence>
<proteinExistence type="predicted"/>
<comment type="caution">
    <text evidence="1">The sequence shown here is derived from an EMBL/GenBank/DDBJ whole genome shotgun (WGS) entry which is preliminary data.</text>
</comment>
<accession>A0AA86N7I0</accession>
<evidence type="ECO:0000313" key="2">
    <source>
        <dbReference type="EMBL" id="CAL6091587.1"/>
    </source>
</evidence>
<dbReference type="Proteomes" id="UP001642409">
    <property type="component" value="Unassembled WGS sequence"/>
</dbReference>
<dbReference type="EMBL" id="CATOUU010000038">
    <property type="protein sequence ID" value="CAI9913859.1"/>
    <property type="molecule type" value="Genomic_DNA"/>
</dbReference>
<sequence length="173" mass="20394">MKFLVFNTQSNITYFQCVTCQFFKSYQRLIGIFKSYQRLIGIFKSYQRLIGIFKSYQRLIGITVNRYIYVIYDNNFEMELYNSIRKRAKQLLDAQNVLRYHCAKLKSTHVLLNITHTRLSQNTSRHQLVKYFKQEQMHLLQESLAGGIKQRMSVKQPIQIGAVIQLASADCCC</sequence>
<reference evidence="2 3" key="2">
    <citation type="submission" date="2024-07" db="EMBL/GenBank/DDBJ databases">
        <authorList>
            <person name="Akdeniz Z."/>
        </authorList>
    </citation>
    <scope>NUCLEOTIDE SEQUENCE [LARGE SCALE GENOMIC DNA]</scope>
</reference>
<keyword evidence="3" id="KW-1185">Reference proteome</keyword>
<reference evidence="1" key="1">
    <citation type="submission" date="2023-06" db="EMBL/GenBank/DDBJ databases">
        <authorList>
            <person name="Kurt Z."/>
        </authorList>
    </citation>
    <scope>NUCLEOTIDE SEQUENCE</scope>
</reference>
<dbReference type="EMBL" id="CAXDID020000437">
    <property type="protein sequence ID" value="CAL6091587.1"/>
    <property type="molecule type" value="Genomic_DNA"/>
</dbReference>
<gene>
    <name evidence="1" type="ORF">HINF_LOCUS1504</name>
    <name evidence="2" type="ORF">HINF_LOCUS65857</name>
</gene>
<evidence type="ECO:0000313" key="1">
    <source>
        <dbReference type="EMBL" id="CAI9913859.1"/>
    </source>
</evidence>
<protein>
    <submittedName>
        <fullName evidence="2">Hypothetical_protein</fullName>
    </submittedName>
</protein>
<organism evidence="1">
    <name type="scientific">Hexamita inflata</name>
    <dbReference type="NCBI Taxonomy" id="28002"/>
    <lineage>
        <taxon>Eukaryota</taxon>
        <taxon>Metamonada</taxon>
        <taxon>Diplomonadida</taxon>
        <taxon>Hexamitidae</taxon>
        <taxon>Hexamitinae</taxon>
        <taxon>Hexamita</taxon>
    </lineage>
</organism>
<name>A0AA86N7I0_9EUKA</name>
<dbReference type="AlphaFoldDB" id="A0AA86N7I0"/>